<feature type="transmembrane region" description="Helical" evidence="6">
    <location>
        <begin position="334"/>
        <end position="352"/>
    </location>
</feature>
<reference evidence="8" key="1">
    <citation type="submission" date="2015-11" db="EMBL/GenBank/DDBJ databases">
        <title>De novo transcriptome assembly of four potential Pierce s Disease insect vectors from Arizona vineyards.</title>
        <authorList>
            <person name="Tassone E.E."/>
        </authorList>
    </citation>
    <scope>NUCLEOTIDE SEQUENCE</scope>
</reference>
<dbReference type="InterPro" id="IPR002229">
    <property type="entry name" value="RhesusRHD"/>
</dbReference>
<dbReference type="PANTHER" id="PTHR11730:SF60">
    <property type="entry name" value="RH50, ISOFORM D"/>
    <property type="match status" value="1"/>
</dbReference>
<comment type="similarity">
    <text evidence="2">Belongs to the ammonium transporter (TC 2.A.49) family. Rh subfamily.</text>
</comment>
<dbReference type="EMBL" id="GEBQ01020671">
    <property type="protein sequence ID" value="JAT19306.1"/>
    <property type="molecule type" value="Transcribed_RNA"/>
</dbReference>
<dbReference type="PANTHER" id="PTHR11730">
    <property type="entry name" value="AMMONIUM TRANSPORTER"/>
    <property type="match status" value="1"/>
</dbReference>
<evidence type="ECO:0000256" key="2">
    <source>
        <dbReference type="ARBA" id="ARBA00011036"/>
    </source>
</evidence>
<evidence type="ECO:0000313" key="8">
    <source>
        <dbReference type="EMBL" id="JAT19306.1"/>
    </source>
</evidence>
<dbReference type="InterPro" id="IPR029020">
    <property type="entry name" value="Ammonium/urea_transptr"/>
</dbReference>
<dbReference type="GO" id="GO:0097272">
    <property type="term" value="P:ammonium homeostasis"/>
    <property type="evidence" value="ECO:0007669"/>
    <property type="project" value="TreeGrafter"/>
</dbReference>
<dbReference type="SUPFAM" id="SSF111352">
    <property type="entry name" value="Ammonium transporter"/>
    <property type="match status" value="1"/>
</dbReference>
<feature type="transmembrane region" description="Helical" evidence="6">
    <location>
        <begin position="76"/>
        <end position="97"/>
    </location>
</feature>
<feature type="transmembrane region" description="Helical" evidence="6">
    <location>
        <begin position="240"/>
        <end position="259"/>
    </location>
</feature>
<evidence type="ECO:0000256" key="5">
    <source>
        <dbReference type="ARBA" id="ARBA00023136"/>
    </source>
</evidence>
<evidence type="ECO:0000256" key="1">
    <source>
        <dbReference type="ARBA" id="ARBA00004141"/>
    </source>
</evidence>
<protein>
    <recommendedName>
        <fullName evidence="7">Ammonium transporter AmtB-like domain-containing protein</fullName>
    </recommendedName>
</protein>
<evidence type="ECO:0000256" key="4">
    <source>
        <dbReference type="ARBA" id="ARBA00022989"/>
    </source>
</evidence>
<evidence type="ECO:0000256" key="6">
    <source>
        <dbReference type="SAM" id="Phobius"/>
    </source>
</evidence>
<sequence>MKGAGKRTVLVLLGFQALLIVLSCVLLRYDRSAAADANPSNDDQAKENMKIYSMFQDVHVMIFIGFGFLMTFLRRYGFSSVGFNFLLSAVIIQWALLCNGASELGTDQTTIPITLQSLMAADITAAACLISMGAVLGKTSPLQLLIMGVIETAVFAANEYFAHHKLQVTDAGDSIFVHVFGAYFGLAVSMVLGKPRHSDLEGSSYNSDLFAMIGSVFLWICWPSFNSGGLAGSAQQRAVINTYLSLAASCVTAYAISALSNPKRKFDMVHIQNATLAGGVAIGTAANLMVQPFGAMLVGSLAGILSVVGFQYIQPKLLAKLNLHDTCGVHNLHGMPGVLAGIIGAFMAFLASKDNYGYNLYVHFPARVPMDGPEVADAQQADRDLQPNVGRSAAEQALFQLLALGITLVVSVVTGAVTGFILKGKIWKEFEECYDDEPYWVMHEDSHEDHPKYSKVTPLQVPPTLSLRQGIVCRLILLNCLSPRLLS</sequence>
<feature type="transmembrane region" description="Helical" evidence="6">
    <location>
        <begin position="175"/>
        <end position="193"/>
    </location>
</feature>
<keyword evidence="4 6" id="KW-1133">Transmembrane helix</keyword>
<feature type="transmembrane region" description="Helical" evidence="6">
    <location>
        <begin position="397"/>
        <end position="422"/>
    </location>
</feature>
<comment type="subcellular location">
    <subcellularLocation>
        <location evidence="1">Membrane</location>
        <topology evidence="1">Multi-pass membrane protein</topology>
    </subcellularLocation>
</comment>
<dbReference type="AlphaFoldDB" id="A0A1B6L6K1"/>
<dbReference type="PROSITE" id="PS51257">
    <property type="entry name" value="PROKAR_LIPOPROTEIN"/>
    <property type="match status" value="1"/>
</dbReference>
<feature type="domain" description="Ammonium transporter AmtB-like" evidence="7">
    <location>
        <begin position="44"/>
        <end position="432"/>
    </location>
</feature>
<keyword evidence="5 6" id="KW-0472">Membrane</keyword>
<dbReference type="GO" id="GO:0005886">
    <property type="term" value="C:plasma membrane"/>
    <property type="evidence" value="ECO:0007669"/>
    <property type="project" value="InterPro"/>
</dbReference>
<keyword evidence="3 6" id="KW-0812">Transmembrane</keyword>
<evidence type="ECO:0000259" key="7">
    <source>
        <dbReference type="Pfam" id="PF00909"/>
    </source>
</evidence>
<dbReference type="PRINTS" id="PR00342">
    <property type="entry name" value="RHESUSRHD"/>
</dbReference>
<feature type="transmembrane region" description="Helical" evidence="6">
    <location>
        <begin position="51"/>
        <end position="69"/>
    </location>
</feature>
<dbReference type="Gene3D" id="1.10.3430.10">
    <property type="entry name" value="Ammonium transporter AmtB like domains"/>
    <property type="match status" value="1"/>
</dbReference>
<organism evidence="8">
    <name type="scientific">Graphocephala atropunctata</name>
    <dbReference type="NCBI Taxonomy" id="36148"/>
    <lineage>
        <taxon>Eukaryota</taxon>
        <taxon>Metazoa</taxon>
        <taxon>Ecdysozoa</taxon>
        <taxon>Arthropoda</taxon>
        <taxon>Hexapoda</taxon>
        <taxon>Insecta</taxon>
        <taxon>Pterygota</taxon>
        <taxon>Neoptera</taxon>
        <taxon>Paraneoptera</taxon>
        <taxon>Hemiptera</taxon>
        <taxon>Auchenorrhyncha</taxon>
        <taxon>Membracoidea</taxon>
        <taxon>Cicadellidae</taxon>
        <taxon>Cicadellinae</taxon>
        <taxon>Cicadellini</taxon>
        <taxon>Graphocephala</taxon>
    </lineage>
</organism>
<dbReference type="Pfam" id="PF00909">
    <property type="entry name" value="Ammonium_transp"/>
    <property type="match status" value="1"/>
</dbReference>
<feature type="transmembrane region" description="Helical" evidence="6">
    <location>
        <begin position="295"/>
        <end position="313"/>
    </location>
</feature>
<accession>A0A1B6L6K1</accession>
<feature type="transmembrane region" description="Helical" evidence="6">
    <location>
        <begin position="144"/>
        <end position="163"/>
    </location>
</feature>
<dbReference type="InterPro" id="IPR024041">
    <property type="entry name" value="NH4_transpt_AmtB-like_dom"/>
</dbReference>
<proteinExistence type="inferred from homology"/>
<evidence type="ECO:0000256" key="3">
    <source>
        <dbReference type="ARBA" id="ARBA00022692"/>
    </source>
</evidence>
<dbReference type="GO" id="GO:0008519">
    <property type="term" value="F:ammonium channel activity"/>
    <property type="evidence" value="ECO:0007669"/>
    <property type="project" value="InterPro"/>
</dbReference>
<dbReference type="FunFam" id="1.10.3430.10:FF:000012">
    <property type="entry name" value="Rh type C glycoprotein"/>
    <property type="match status" value="1"/>
</dbReference>
<name>A0A1B6L6K1_9HEMI</name>
<feature type="transmembrane region" description="Helical" evidence="6">
    <location>
        <begin position="205"/>
        <end position="225"/>
    </location>
</feature>
<gene>
    <name evidence="8" type="ORF">g.15429</name>
</gene>